<feature type="transmembrane region" description="Helical" evidence="6">
    <location>
        <begin position="58"/>
        <end position="76"/>
    </location>
</feature>
<comment type="subcellular location">
    <subcellularLocation>
        <location evidence="1">Membrane</location>
        <topology evidence="1">Multi-pass membrane protein</topology>
    </subcellularLocation>
</comment>
<evidence type="ECO:0000256" key="6">
    <source>
        <dbReference type="SAM" id="Phobius"/>
    </source>
</evidence>
<evidence type="ECO:0000256" key="5">
    <source>
        <dbReference type="ARBA" id="ARBA00038013"/>
    </source>
</evidence>
<dbReference type="EMBL" id="MU006789">
    <property type="protein sequence ID" value="KAF2638548.1"/>
    <property type="molecule type" value="Genomic_DNA"/>
</dbReference>
<keyword evidence="2 6" id="KW-0812">Transmembrane</keyword>
<accession>A0A6A6RWI3</accession>
<dbReference type="PANTHER" id="PTHR37278">
    <property type="entry name" value="AUTOPHAGY-RELATED PROTEIN 33-RELATED"/>
    <property type="match status" value="1"/>
</dbReference>
<dbReference type="GO" id="GO:0016236">
    <property type="term" value="P:macroautophagy"/>
    <property type="evidence" value="ECO:0007669"/>
    <property type="project" value="TreeGrafter"/>
</dbReference>
<sequence length="169" mass="18538">MVNGTVSIFKFVGTISLGLLTGVSASLSTIALPALLTLPTASDARTTLTYTSSKTRLITSYLRHITTFSLFSAYLLSPRRWRHPYLLYTSILTFISGYGVDNYMTFVTGSNIQRANLDLEAQGDDVNGEQVRTVVQIVRTTEKYRAIIVGLGFAMNVVGLWGDGALFVR</sequence>
<feature type="transmembrane region" description="Helical" evidence="6">
    <location>
        <begin position="83"/>
        <end position="100"/>
    </location>
</feature>
<evidence type="ECO:0000256" key="2">
    <source>
        <dbReference type="ARBA" id="ARBA00022692"/>
    </source>
</evidence>
<reference evidence="7" key="1">
    <citation type="journal article" date="2020" name="Stud. Mycol.">
        <title>101 Dothideomycetes genomes: a test case for predicting lifestyles and emergence of pathogens.</title>
        <authorList>
            <person name="Haridas S."/>
            <person name="Albert R."/>
            <person name="Binder M."/>
            <person name="Bloem J."/>
            <person name="Labutti K."/>
            <person name="Salamov A."/>
            <person name="Andreopoulos B."/>
            <person name="Baker S."/>
            <person name="Barry K."/>
            <person name="Bills G."/>
            <person name="Bluhm B."/>
            <person name="Cannon C."/>
            <person name="Castanera R."/>
            <person name="Culley D."/>
            <person name="Daum C."/>
            <person name="Ezra D."/>
            <person name="Gonzalez J."/>
            <person name="Henrissat B."/>
            <person name="Kuo A."/>
            <person name="Liang C."/>
            <person name="Lipzen A."/>
            <person name="Lutzoni F."/>
            <person name="Magnuson J."/>
            <person name="Mondo S."/>
            <person name="Nolan M."/>
            <person name="Ohm R."/>
            <person name="Pangilinan J."/>
            <person name="Park H.-J."/>
            <person name="Ramirez L."/>
            <person name="Alfaro M."/>
            <person name="Sun H."/>
            <person name="Tritt A."/>
            <person name="Yoshinaga Y."/>
            <person name="Zwiers L.-H."/>
            <person name="Turgeon B."/>
            <person name="Goodwin S."/>
            <person name="Spatafora J."/>
            <person name="Crous P."/>
            <person name="Grigoriev I."/>
        </authorList>
    </citation>
    <scope>NUCLEOTIDE SEQUENCE</scope>
    <source>
        <strain evidence="7">CBS 473.64</strain>
    </source>
</reference>
<dbReference type="OrthoDB" id="5336366at2759"/>
<evidence type="ECO:0000256" key="1">
    <source>
        <dbReference type="ARBA" id="ARBA00004141"/>
    </source>
</evidence>
<protein>
    <submittedName>
        <fullName evidence="7">Uncharacterized protein</fullName>
    </submittedName>
</protein>
<keyword evidence="3 6" id="KW-1133">Transmembrane helix</keyword>
<dbReference type="InterPro" id="IPR051668">
    <property type="entry name" value="ATG33"/>
</dbReference>
<dbReference type="GO" id="GO:0000422">
    <property type="term" value="P:autophagy of mitochondrion"/>
    <property type="evidence" value="ECO:0007669"/>
    <property type="project" value="TreeGrafter"/>
</dbReference>
<feature type="transmembrane region" description="Helical" evidence="6">
    <location>
        <begin position="146"/>
        <end position="168"/>
    </location>
</feature>
<dbReference type="Proteomes" id="UP000799753">
    <property type="component" value="Unassembled WGS sequence"/>
</dbReference>
<keyword evidence="4 6" id="KW-0472">Membrane</keyword>
<gene>
    <name evidence="7" type="ORF">P280DRAFT_551185</name>
</gene>
<evidence type="ECO:0000256" key="3">
    <source>
        <dbReference type="ARBA" id="ARBA00022989"/>
    </source>
</evidence>
<dbReference type="AlphaFoldDB" id="A0A6A6RWI3"/>
<keyword evidence="8" id="KW-1185">Reference proteome</keyword>
<evidence type="ECO:0000313" key="8">
    <source>
        <dbReference type="Proteomes" id="UP000799753"/>
    </source>
</evidence>
<dbReference type="PANTHER" id="PTHR37278:SF1">
    <property type="entry name" value="AUTOPHAGY-RELATED PROTEIN 33-RELATED"/>
    <property type="match status" value="1"/>
</dbReference>
<name>A0A6A6RWI3_9PLEO</name>
<proteinExistence type="inferred from homology"/>
<feature type="transmembrane region" description="Helical" evidence="6">
    <location>
        <begin position="12"/>
        <end position="38"/>
    </location>
</feature>
<evidence type="ECO:0000313" key="7">
    <source>
        <dbReference type="EMBL" id="KAF2638548.1"/>
    </source>
</evidence>
<organism evidence="7 8">
    <name type="scientific">Massarina eburnea CBS 473.64</name>
    <dbReference type="NCBI Taxonomy" id="1395130"/>
    <lineage>
        <taxon>Eukaryota</taxon>
        <taxon>Fungi</taxon>
        <taxon>Dikarya</taxon>
        <taxon>Ascomycota</taxon>
        <taxon>Pezizomycotina</taxon>
        <taxon>Dothideomycetes</taxon>
        <taxon>Pleosporomycetidae</taxon>
        <taxon>Pleosporales</taxon>
        <taxon>Massarineae</taxon>
        <taxon>Massarinaceae</taxon>
        <taxon>Massarina</taxon>
    </lineage>
</organism>
<dbReference type="GO" id="GO:0005741">
    <property type="term" value="C:mitochondrial outer membrane"/>
    <property type="evidence" value="ECO:0007669"/>
    <property type="project" value="TreeGrafter"/>
</dbReference>
<evidence type="ECO:0000256" key="4">
    <source>
        <dbReference type="ARBA" id="ARBA00023136"/>
    </source>
</evidence>
<comment type="similarity">
    <text evidence="5">Belongs to the ATG33 family.</text>
</comment>